<feature type="transmembrane region" description="Helical" evidence="4">
    <location>
        <begin position="312"/>
        <end position="340"/>
    </location>
</feature>
<evidence type="ECO:0000313" key="7">
    <source>
        <dbReference type="Proteomes" id="UP000256379"/>
    </source>
</evidence>
<dbReference type="Pfam" id="PF08376">
    <property type="entry name" value="NIT"/>
    <property type="match status" value="1"/>
</dbReference>
<organism evidence="6 7">
    <name type="scientific">Helicobacter didelphidarum</name>
    <dbReference type="NCBI Taxonomy" id="2040648"/>
    <lineage>
        <taxon>Bacteria</taxon>
        <taxon>Pseudomonadati</taxon>
        <taxon>Campylobacterota</taxon>
        <taxon>Epsilonproteobacteria</taxon>
        <taxon>Campylobacterales</taxon>
        <taxon>Helicobacteraceae</taxon>
        <taxon>Helicobacter</taxon>
    </lineage>
</organism>
<feature type="coiled-coil region" evidence="3">
    <location>
        <begin position="563"/>
        <end position="604"/>
    </location>
</feature>
<keyword evidence="1 2" id="KW-0807">Transducer</keyword>
<reference evidence="6 7" key="1">
    <citation type="submission" date="2018-04" db="EMBL/GenBank/DDBJ databases">
        <title>Novel Campyloabacter and Helicobacter Species and Strains.</title>
        <authorList>
            <person name="Mannion A.J."/>
            <person name="Shen Z."/>
            <person name="Fox J.G."/>
        </authorList>
    </citation>
    <scope>NUCLEOTIDE SEQUENCE [LARGE SCALE GENOMIC DNA]</scope>
    <source>
        <strain evidence="6 7">MIT 17-337</strain>
    </source>
</reference>
<feature type="domain" description="Methyl-accepting transducer" evidence="5">
    <location>
        <begin position="408"/>
        <end position="633"/>
    </location>
</feature>
<dbReference type="SMART" id="SM00283">
    <property type="entry name" value="MA"/>
    <property type="match status" value="1"/>
</dbReference>
<name>A0A3D8IL58_9HELI</name>
<evidence type="ECO:0000313" key="6">
    <source>
        <dbReference type="EMBL" id="RDU66077.1"/>
    </source>
</evidence>
<dbReference type="Gene3D" id="6.10.340.10">
    <property type="match status" value="1"/>
</dbReference>
<evidence type="ECO:0000256" key="2">
    <source>
        <dbReference type="PROSITE-ProRule" id="PRU00284"/>
    </source>
</evidence>
<accession>A0A3D8IL58</accession>
<evidence type="ECO:0000259" key="5">
    <source>
        <dbReference type="PROSITE" id="PS50111"/>
    </source>
</evidence>
<keyword evidence="3" id="KW-0175">Coiled coil</keyword>
<dbReference type="InterPro" id="IPR013587">
    <property type="entry name" value="Nitrate/nitrite_sensing"/>
</dbReference>
<dbReference type="AlphaFoldDB" id="A0A3D8IL58"/>
<keyword evidence="4" id="KW-0472">Membrane</keyword>
<dbReference type="Pfam" id="PF00015">
    <property type="entry name" value="MCPsignal"/>
    <property type="match status" value="1"/>
</dbReference>
<keyword evidence="7" id="KW-1185">Reference proteome</keyword>
<dbReference type="InterPro" id="IPR004089">
    <property type="entry name" value="MCPsignal_dom"/>
</dbReference>
<dbReference type="OrthoDB" id="2489132at2"/>
<keyword evidence="4" id="KW-0812">Transmembrane</keyword>
<dbReference type="SUPFAM" id="SSF58104">
    <property type="entry name" value="Methyl-accepting chemotaxis protein (MCP) signaling domain"/>
    <property type="match status" value="1"/>
</dbReference>
<evidence type="ECO:0000256" key="3">
    <source>
        <dbReference type="SAM" id="Coils"/>
    </source>
</evidence>
<gene>
    <name evidence="6" type="ORF">CQA53_04545</name>
</gene>
<dbReference type="Proteomes" id="UP000256379">
    <property type="component" value="Unassembled WGS sequence"/>
</dbReference>
<comment type="caution">
    <text evidence="6">The sequence shown here is derived from an EMBL/GenBank/DDBJ whole genome shotgun (WGS) entry which is preliminary data.</text>
</comment>
<sequence>MFLLNKMSLKSRIILLVLISTITMLFFMMIELKNSYNYIAINKSLQQQINISQKLSLLVHEMQKERGMSAGYLASGGKKFANELRNQRQITDKQYTIFVDIASKEYNLSPHYIATLNNALEQLKKLNEIRMQADSSIHNTPAVTQTLNYFSGTIGILLDSVLESSTLISNTEITREMFGYANFLYAKERSGLERAMLNVIFSGNIPANEAQYGKFLSLLAEQEVFNKLFLAFSPKSILELYAQTIKDSSFQEVQNMRNTAIVKHRVGDYGIEPSVWFATITKKIDLLKNVEDAIAQHLSASIQTQIDTKENYFLTLIIIESLVIALTIFLSIVVISNLVVRLKRVNTRLHYIIENKALTESLPTQTNDEISFMVKSINTFIQYIQSTFLQVLNQTRINLDIVQNLGVISMQLNENTKQIEHISNNNTNLGEKSREIINQNIQMSIDVNNELQSVLTKFDETKNIINQVNGHIQTNATREIENVSKIQNLANEANNIQNVLVVITEIATQTNLLALNAAIEAARAGEHGRGFAVVADEVRKLAERTQKSIAETSSIINSILQSINDISNEMQEGSESMQTLTQQFDDMQEDIKNLSNTINLVTEKSAESLEGAKLVNVNATNILENGSKIATCVATLLEINTNMHKSSTKLSDKTNELNRNLSEFKI</sequence>
<dbReference type="EMBL" id="NXLQ01000007">
    <property type="protein sequence ID" value="RDU66077.1"/>
    <property type="molecule type" value="Genomic_DNA"/>
</dbReference>
<protein>
    <submittedName>
        <fullName evidence="6">Chemotaxis protein</fullName>
    </submittedName>
</protein>
<dbReference type="GO" id="GO:0016020">
    <property type="term" value="C:membrane"/>
    <property type="evidence" value="ECO:0007669"/>
    <property type="project" value="InterPro"/>
</dbReference>
<proteinExistence type="predicted"/>
<keyword evidence="4" id="KW-1133">Transmembrane helix</keyword>
<dbReference type="Gene3D" id="1.10.287.950">
    <property type="entry name" value="Methyl-accepting chemotaxis protein"/>
    <property type="match status" value="1"/>
</dbReference>
<evidence type="ECO:0000256" key="4">
    <source>
        <dbReference type="SAM" id="Phobius"/>
    </source>
</evidence>
<dbReference type="PROSITE" id="PS50111">
    <property type="entry name" value="CHEMOTAXIS_TRANSDUC_2"/>
    <property type="match status" value="1"/>
</dbReference>
<feature type="transmembrane region" description="Helical" evidence="4">
    <location>
        <begin position="12"/>
        <end position="30"/>
    </location>
</feature>
<dbReference type="RefSeq" id="WP_115542847.1">
    <property type="nucleotide sequence ID" value="NZ_NXLQ01000007.1"/>
</dbReference>
<dbReference type="PANTHER" id="PTHR32089">
    <property type="entry name" value="METHYL-ACCEPTING CHEMOTAXIS PROTEIN MCPB"/>
    <property type="match status" value="1"/>
</dbReference>
<dbReference type="GO" id="GO:0007165">
    <property type="term" value="P:signal transduction"/>
    <property type="evidence" value="ECO:0007669"/>
    <property type="project" value="UniProtKB-KW"/>
</dbReference>
<evidence type="ECO:0000256" key="1">
    <source>
        <dbReference type="ARBA" id="ARBA00023224"/>
    </source>
</evidence>
<dbReference type="PANTHER" id="PTHR32089:SF114">
    <property type="entry name" value="METHYL-ACCEPTING CHEMOTAXIS PROTEIN MCPB"/>
    <property type="match status" value="1"/>
</dbReference>